<proteinExistence type="predicted"/>
<dbReference type="EMBL" id="NESP01000002">
    <property type="protein sequence ID" value="PUE56424.1"/>
    <property type="molecule type" value="Genomic_DNA"/>
</dbReference>
<dbReference type="AlphaFoldDB" id="A0A315EKL0"/>
<evidence type="ECO:0000256" key="1">
    <source>
        <dbReference type="SAM" id="Phobius"/>
    </source>
</evidence>
<keyword evidence="1" id="KW-1133">Transmembrane helix</keyword>
<dbReference type="Proteomes" id="UP000251341">
    <property type="component" value="Unassembled WGS sequence"/>
</dbReference>
<comment type="caution">
    <text evidence="2">The sequence shown here is derived from an EMBL/GenBank/DDBJ whole genome shotgun (WGS) entry which is preliminary data.</text>
</comment>
<accession>A0A315EKL0</accession>
<protein>
    <submittedName>
        <fullName evidence="2">Uncharacterized protein</fullName>
    </submittedName>
</protein>
<keyword evidence="3" id="KW-1185">Reference proteome</keyword>
<dbReference type="RefSeq" id="WP_108402951.1">
    <property type="nucleotide sequence ID" value="NZ_NESP01000002.1"/>
</dbReference>
<gene>
    <name evidence="2" type="ORF">B9Z44_14345</name>
</gene>
<keyword evidence="1" id="KW-0472">Membrane</keyword>
<evidence type="ECO:0000313" key="2">
    <source>
        <dbReference type="EMBL" id="PUE56424.1"/>
    </source>
</evidence>
<evidence type="ECO:0000313" key="3">
    <source>
        <dbReference type="Proteomes" id="UP000251341"/>
    </source>
</evidence>
<name>A0A315EKL0_9BURK</name>
<feature type="transmembrane region" description="Helical" evidence="1">
    <location>
        <begin position="47"/>
        <end position="76"/>
    </location>
</feature>
<sequence>MKTFELTQGTAGRSFVKLLFGAILLLQALDLHSTLIALNERIETNKLILEIAAFIGLPLAVVVVKFLATLSIALLIRVWSRSRGMDAPVAVALVVMCLAYAGTVINNYVG</sequence>
<organism evidence="2 3">
    <name type="scientific">Limnohabitans curvus</name>
    <dbReference type="NCBI Taxonomy" id="323423"/>
    <lineage>
        <taxon>Bacteria</taxon>
        <taxon>Pseudomonadati</taxon>
        <taxon>Pseudomonadota</taxon>
        <taxon>Betaproteobacteria</taxon>
        <taxon>Burkholderiales</taxon>
        <taxon>Comamonadaceae</taxon>
        <taxon>Limnohabitans</taxon>
    </lineage>
</organism>
<reference evidence="2 3" key="1">
    <citation type="submission" date="2017-04" db="EMBL/GenBank/DDBJ databases">
        <title>Unexpected and diverse lifestyles within the genus Limnohabitans.</title>
        <authorList>
            <person name="Kasalicky V."/>
            <person name="Mehrshad M."/>
            <person name="Andrei S.-A."/>
            <person name="Salcher M."/>
            <person name="Kratochvilova H."/>
            <person name="Simek K."/>
            <person name="Ghai R."/>
        </authorList>
    </citation>
    <scope>NUCLEOTIDE SEQUENCE [LARGE SCALE GENOMIC DNA]</scope>
    <source>
        <strain evidence="2 3">MWH-C5</strain>
    </source>
</reference>
<keyword evidence="1" id="KW-0812">Transmembrane</keyword>
<feature type="transmembrane region" description="Helical" evidence="1">
    <location>
        <begin position="88"/>
        <end position="109"/>
    </location>
</feature>